<organism evidence="1 2">
    <name type="scientific">Lentihominibacter hominis</name>
    <dbReference type="NCBI Taxonomy" id="2763645"/>
    <lineage>
        <taxon>Bacteria</taxon>
        <taxon>Bacillati</taxon>
        <taxon>Bacillota</taxon>
        <taxon>Clostridia</taxon>
        <taxon>Peptostreptococcales</taxon>
        <taxon>Anaerovoracaceae</taxon>
        <taxon>Lentihominibacter</taxon>
    </lineage>
</organism>
<name>A0A926I9L3_9FIRM</name>
<dbReference type="AlphaFoldDB" id="A0A926I9L3"/>
<proteinExistence type="predicted"/>
<reference evidence="1" key="1">
    <citation type="submission" date="2020-08" db="EMBL/GenBank/DDBJ databases">
        <title>Genome public.</title>
        <authorList>
            <person name="Liu C."/>
            <person name="Sun Q."/>
        </authorList>
    </citation>
    <scope>NUCLEOTIDE SEQUENCE</scope>
    <source>
        <strain evidence="1">NSJ-24</strain>
    </source>
</reference>
<evidence type="ECO:0000313" key="1">
    <source>
        <dbReference type="EMBL" id="MBC8568245.1"/>
    </source>
</evidence>
<gene>
    <name evidence="1" type="ORF">H8692_05635</name>
</gene>
<sequence length="165" mass="18604">MIKKHQIALFFDSGTEPSSPTWKRIKKSTELTLSFNPETEEFDYIADENPTTELTKYAPSLEQPLKMYEDEPDFKFFWEKCYNLPTGTSAKVPMLIVFMFGASGSGPEAEYKAWKVDCMVSFNEMNGVDSELNFELLFGGNIDRGTVTVTGSSPDYVPTFTISTP</sequence>
<accession>A0A926I9L3</accession>
<keyword evidence="2" id="KW-1185">Reference proteome</keyword>
<dbReference type="RefSeq" id="WP_187525200.1">
    <property type="nucleotide sequence ID" value="NZ_JACRTA010000002.1"/>
</dbReference>
<dbReference type="Proteomes" id="UP000610862">
    <property type="component" value="Unassembled WGS sequence"/>
</dbReference>
<comment type="caution">
    <text evidence="1">The sequence shown here is derived from an EMBL/GenBank/DDBJ whole genome shotgun (WGS) entry which is preliminary data.</text>
</comment>
<protein>
    <submittedName>
        <fullName evidence="1">Uncharacterized protein</fullName>
    </submittedName>
</protein>
<evidence type="ECO:0000313" key="2">
    <source>
        <dbReference type="Proteomes" id="UP000610862"/>
    </source>
</evidence>
<dbReference type="EMBL" id="JACRTA010000002">
    <property type="protein sequence ID" value="MBC8568245.1"/>
    <property type="molecule type" value="Genomic_DNA"/>
</dbReference>